<dbReference type="RefSeq" id="WP_017958555.1">
    <property type="nucleotide sequence ID" value="NZ_CP030762.1"/>
</dbReference>
<protein>
    <submittedName>
        <fullName evidence="2">Putative integral membrane protein</fullName>
    </submittedName>
</protein>
<dbReference type="AlphaFoldDB" id="A0A2Z4YRR0"/>
<proteinExistence type="predicted"/>
<keyword evidence="1" id="KW-0472">Membrane</keyword>
<dbReference type="EMBL" id="CP030762">
    <property type="protein sequence ID" value="AXA43759.1"/>
    <property type="molecule type" value="Genomic_DNA"/>
</dbReference>
<evidence type="ECO:0000256" key="1">
    <source>
        <dbReference type="SAM" id="Phobius"/>
    </source>
</evidence>
<geneLocation type="plasmid" evidence="2 3">
    <name>unnamed2</name>
</geneLocation>
<organism evidence="2 3">
    <name type="scientific">Rhizobium leguminosarum</name>
    <dbReference type="NCBI Taxonomy" id="384"/>
    <lineage>
        <taxon>Bacteria</taxon>
        <taxon>Pseudomonadati</taxon>
        <taxon>Pseudomonadota</taxon>
        <taxon>Alphaproteobacteria</taxon>
        <taxon>Hyphomicrobiales</taxon>
        <taxon>Rhizobiaceae</taxon>
        <taxon>Rhizobium/Agrobacterium group</taxon>
        <taxon>Rhizobium</taxon>
    </lineage>
</organism>
<sequence length="132" mass="15045">MSAARKALRVVVFPFRAAWFLMLIANFLAVSGVCLLVAAFVAYGIALAFSYAFLPAEWTQALWRWAADLYAQSSWFRAAALVFFTLLFLPILRFWPARDSVADAAREREITQLNDDLIAARQQEQRRARLRA</sequence>
<keyword evidence="1" id="KW-1133">Transmembrane helix</keyword>
<feature type="transmembrane region" description="Helical" evidence="1">
    <location>
        <begin position="21"/>
        <end position="54"/>
    </location>
</feature>
<accession>A0A2Z4YRR0</accession>
<keyword evidence="1" id="KW-0812">Transmembrane</keyword>
<keyword evidence="2" id="KW-0614">Plasmid</keyword>
<evidence type="ECO:0000313" key="2">
    <source>
        <dbReference type="EMBL" id="AXA43759.1"/>
    </source>
</evidence>
<dbReference type="Proteomes" id="UP000251166">
    <property type="component" value="Plasmid unnamed2"/>
</dbReference>
<feature type="transmembrane region" description="Helical" evidence="1">
    <location>
        <begin position="74"/>
        <end position="92"/>
    </location>
</feature>
<gene>
    <name evidence="2" type="ORF">DLJ82_7514</name>
</gene>
<name>A0A2Z4YRR0_RHILE</name>
<evidence type="ECO:0000313" key="3">
    <source>
        <dbReference type="Proteomes" id="UP000251166"/>
    </source>
</evidence>
<reference evidence="2 3" key="1">
    <citation type="submission" date="2018-07" db="EMBL/GenBank/DDBJ databases">
        <title>Rhizobium leguminosarum strain:ATCC 14479 Genome sequencing and assembly.</title>
        <authorList>
            <person name="Chakraborty R."/>
        </authorList>
    </citation>
    <scope>NUCLEOTIDE SEQUENCE [LARGE SCALE GENOMIC DNA]</scope>
    <source>
        <strain evidence="2 3">ATCC 14479</strain>
        <plasmid evidence="3">Plasmid unnamed2</plasmid>
    </source>
</reference>